<dbReference type="Proteomes" id="UP000682403">
    <property type="component" value="Unassembled WGS sequence"/>
</dbReference>
<dbReference type="SUPFAM" id="SSF55729">
    <property type="entry name" value="Acyl-CoA N-acyltransferases (Nat)"/>
    <property type="match status" value="1"/>
</dbReference>
<dbReference type="InterPro" id="IPR016181">
    <property type="entry name" value="Acyl_CoA_acyltransferase"/>
</dbReference>
<gene>
    <name evidence="4" type="ORF">J9317_03155</name>
</gene>
<name>A0ABS5LAM0_9BACI</name>
<dbReference type="Pfam" id="PF00583">
    <property type="entry name" value="Acetyltransf_1"/>
    <property type="match status" value="1"/>
</dbReference>
<evidence type="ECO:0000259" key="3">
    <source>
        <dbReference type="PROSITE" id="PS51186"/>
    </source>
</evidence>
<dbReference type="PANTHER" id="PTHR43420:SF41">
    <property type="entry name" value="IAA ACETYLTRANSFERASE"/>
    <property type="match status" value="1"/>
</dbReference>
<evidence type="ECO:0000256" key="1">
    <source>
        <dbReference type="ARBA" id="ARBA00022679"/>
    </source>
</evidence>
<dbReference type="CDD" id="cd04301">
    <property type="entry name" value="NAT_SF"/>
    <property type="match status" value="1"/>
</dbReference>
<organism evidence="4 5">
    <name type="scientific">Metabacillus flavus</name>
    <dbReference type="NCBI Taxonomy" id="2823519"/>
    <lineage>
        <taxon>Bacteria</taxon>
        <taxon>Bacillati</taxon>
        <taxon>Bacillota</taxon>
        <taxon>Bacilli</taxon>
        <taxon>Bacillales</taxon>
        <taxon>Bacillaceae</taxon>
        <taxon>Metabacillus</taxon>
    </lineage>
</organism>
<comment type="caution">
    <text evidence="4">The sequence shown here is derived from an EMBL/GenBank/DDBJ whole genome shotgun (WGS) entry which is preliminary data.</text>
</comment>
<proteinExistence type="predicted"/>
<feature type="domain" description="N-acetyltransferase" evidence="3">
    <location>
        <begin position="1"/>
        <end position="125"/>
    </location>
</feature>
<protein>
    <submittedName>
        <fullName evidence="4">GNAT family N-acetyltransferase</fullName>
    </submittedName>
</protein>
<accession>A0ABS5LAM0</accession>
<dbReference type="EMBL" id="JAGVRK010000001">
    <property type="protein sequence ID" value="MBS2967772.1"/>
    <property type="molecule type" value="Genomic_DNA"/>
</dbReference>
<dbReference type="Gene3D" id="3.40.630.30">
    <property type="match status" value="1"/>
</dbReference>
<sequence>MSDGTLGEARPSDEKAGLLVQSLLDKGCRYLVAEDGDVFQGWVLIGGGKDSLADRTYGFIYELYVLEPLRGNGLGRKLMEEAIAHLKLEGHTEVRLSVFAGNQAIQLYKKMGFTNRTLSMTCSLK</sequence>
<dbReference type="PROSITE" id="PS51186">
    <property type="entry name" value="GNAT"/>
    <property type="match status" value="1"/>
</dbReference>
<keyword evidence="2" id="KW-0012">Acyltransferase</keyword>
<keyword evidence="1" id="KW-0808">Transferase</keyword>
<evidence type="ECO:0000313" key="5">
    <source>
        <dbReference type="Proteomes" id="UP000682403"/>
    </source>
</evidence>
<reference evidence="4 5" key="1">
    <citation type="submission" date="2021-04" db="EMBL/GenBank/DDBJ databases">
        <title>Metabacillus sp. strain KIGAM252 whole genome sequence.</title>
        <authorList>
            <person name="Seo M.-J."/>
            <person name="Cho E.-S."/>
            <person name="Hwang C.Y."/>
            <person name="Yoon D.J."/>
        </authorList>
    </citation>
    <scope>NUCLEOTIDE SEQUENCE [LARGE SCALE GENOMIC DNA]</scope>
    <source>
        <strain evidence="4 5">KIGAM252</strain>
    </source>
</reference>
<dbReference type="PANTHER" id="PTHR43420">
    <property type="entry name" value="ACETYLTRANSFERASE"/>
    <property type="match status" value="1"/>
</dbReference>
<dbReference type="InterPro" id="IPR050680">
    <property type="entry name" value="YpeA/RimI_acetyltransf"/>
</dbReference>
<keyword evidence="5" id="KW-1185">Reference proteome</keyword>
<dbReference type="InterPro" id="IPR000182">
    <property type="entry name" value="GNAT_dom"/>
</dbReference>
<evidence type="ECO:0000313" key="4">
    <source>
        <dbReference type="EMBL" id="MBS2967772.1"/>
    </source>
</evidence>
<evidence type="ECO:0000256" key="2">
    <source>
        <dbReference type="ARBA" id="ARBA00023315"/>
    </source>
</evidence>